<accession>A0AAE0EBQ0</accession>
<evidence type="ECO:0000313" key="3">
    <source>
        <dbReference type="Proteomes" id="UP001281410"/>
    </source>
</evidence>
<sequence>MGDKEEREMREKGFFREKMERFNEEDDGVEPSSICSLRHFLLRIRNRSGLGKKAEIRKSKKGASTSSEAKSRSSSSMYLPPVALKEEKSGWLKVDFGFSSYSGFSG</sequence>
<name>A0AAE0EBQ0_9ROSI</name>
<organism evidence="2 3">
    <name type="scientific">Dipteronia sinensis</name>
    <dbReference type="NCBI Taxonomy" id="43782"/>
    <lineage>
        <taxon>Eukaryota</taxon>
        <taxon>Viridiplantae</taxon>
        <taxon>Streptophyta</taxon>
        <taxon>Embryophyta</taxon>
        <taxon>Tracheophyta</taxon>
        <taxon>Spermatophyta</taxon>
        <taxon>Magnoliopsida</taxon>
        <taxon>eudicotyledons</taxon>
        <taxon>Gunneridae</taxon>
        <taxon>Pentapetalae</taxon>
        <taxon>rosids</taxon>
        <taxon>malvids</taxon>
        <taxon>Sapindales</taxon>
        <taxon>Sapindaceae</taxon>
        <taxon>Hippocastanoideae</taxon>
        <taxon>Acereae</taxon>
        <taxon>Dipteronia</taxon>
    </lineage>
</organism>
<protein>
    <submittedName>
        <fullName evidence="2">Uncharacterized protein</fullName>
    </submittedName>
</protein>
<evidence type="ECO:0000313" key="2">
    <source>
        <dbReference type="EMBL" id="KAK3222007.1"/>
    </source>
</evidence>
<feature type="region of interest" description="Disordered" evidence="1">
    <location>
        <begin position="51"/>
        <end position="79"/>
    </location>
</feature>
<comment type="caution">
    <text evidence="2">The sequence shown here is derived from an EMBL/GenBank/DDBJ whole genome shotgun (WGS) entry which is preliminary data.</text>
</comment>
<reference evidence="2" key="1">
    <citation type="journal article" date="2023" name="Plant J.">
        <title>Genome sequences and population genomics provide insights into the demographic history, inbreeding, and mutation load of two 'living fossil' tree species of Dipteronia.</title>
        <authorList>
            <person name="Feng Y."/>
            <person name="Comes H.P."/>
            <person name="Chen J."/>
            <person name="Zhu S."/>
            <person name="Lu R."/>
            <person name="Zhang X."/>
            <person name="Li P."/>
            <person name="Qiu J."/>
            <person name="Olsen K.M."/>
            <person name="Qiu Y."/>
        </authorList>
    </citation>
    <scope>NUCLEOTIDE SEQUENCE</scope>
    <source>
        <strain evidence="2">NBL</strain>
    </source>
</reference>
<keyword evidence="3" id="KW-1185">Reference proteome</keyword>
<feature type="compositionally biased region" description="Low complexity" evidence="1">
    <location>
        <begin position="64"/>
        <end position="76"/>
    </location>
</feature>
<gene>
    <name evidence="2" type="ORF">Dsin_009032</name>
</gene>
<dbReference type="EMBL" id="JANJYJ010000003">
    <property type="protein sequence ID" value="KAK3222007.1"/>
    <property type="molecule type" value="Genomic_DNA"/>
</dbReference>
<evidence type="ECO:0000256" key="1">
    <source>
        <dbReference type="SAM" id="MobiDB-lite"/>
    </source>
</evidence>
<dbReference type="AlphaFoldDB" id="A0AAE0EBQ0"/>
<dbReference type="Proteomes" id="UP001281410">
    <property type="component" value="Unassembled WGS sequence"/>
</dbReference>
<proteinExistence type="predicted"/>